<dbReference type="AlphaFoldDB" id="A0AA35P8T8"/>
<sequence>MEKLAEFHKKEMVHATVVACGLFVVLAARDSASFLSSNLLIHYGEKMKKKRLMDWPFQHPCLPPSKDLLWLPQPRALLPQQTSARKEVGVPPPSLLPWISAIPFSAGINTCEPHKHMQGFFQYMPAHNFHV</sequence>
<evidence type="ECO:0000313" key="2">
    <source>
        <dbReference type="Proteomes" id="UP001178461"/>
    </source>
</evidence>
<organism evidence="1 2">
    <name type="scientific">Podarcis lilfordi</name>
    <name type="common">Lilford's wall lizard</name>
    <dbReference type="NCBI Taxonomy" id="74358"/>
    <lineage>
        <taxon>Eukaryota</taxon>
        <taxon>Metazoa</taxon>
        <taxon>Chordata</taxon>
        <taxon>Craniata</taxon>
        <taxon>Vertebrata</taxon>
        <taxon>Euteleostomi</taxon>
        <taxon>Lepidosauria</taxon>
        <taxon>Squamata</taxon>
        <taxon>Bifurcata</taxon>
        <taxon>Unidentata</taxon>
        <taxon>Episquamata</taxon>
        <taxon>Laterata</taxon>
        <taxon>Lacertibaenia</taxon>
        <taxon>Lacertidae</taxon>
        <taxon>Podarcis</taxon>
    </lineage>
</organism>
<accession>A0AA35P8T8</accession>
<proteinExistence type="predicted"/>
<evidence type="ECO:0000313" key="1">
    <source>
        <dbReference type="EMBL" id="CAI5779876.1"/>
    </source>
</evidence>
<dbReference type="EMBL" id="OX395132">
    <property type="protein sequence ID" value="CAI5779876.1"/>
    <property type="molecule type" value="Genomic_DNA"/>
</dbReference>
<keyword evidence="2" id="KW-1185">Reference proteome</keyword>
<protein>
    <submittedName>
        <fullName evidence="1">Uncharacterized protein</fullName>
    </submittedName>
</protein>
<gene>
    <name evidence="1" type="ORF">PODLI_1B020624</name>
</gene>
<name>A0AA35P8T8_9SAUR</name>
<dbReference type="Proteomes" id="UP001178461">
    <property type="component" value="Chromosome 7"/>
</dbReference>
<reference evidence="1" key="1">
    <citation type="submission" date="2022-12" db="EMBL/GenBank/DDBJ databases">
        <authorList>
            <person name="Alioto T."/>
            <person name="Alioto T."/>
            <person name="Gomez Garrido J."/>
        </authorList>
    </citation>
    <scope>NUCLEOTIDE SEQUENCE</scope>
</reference>